<evidence type="ECO:0000256" key="5">
    <source>
        <dbReference type="ARBA" id="ARBA00023149"/>
    </source>
</evidence>
<keyword evidence="5" id="KW-0114">cAMP</keyword>
<dbReference type="Pfam" id="PF18100">
    <property type="entry name" value="PDE4_UCR"/>
    <property type="match status" value="1"/>
</dbReference>
<dbReference type="PROSITE" id="PS51845">
    <property type="entry name" value="PDEASE_I_2"/>
    <property type="match status" value="1"/>
</dbReference>
<dbReference type="InterPro" id="IPR036971">
    <property type="entry name" value="PDEase_catalytic_dom_sf"/>
</dbReference>
<feature type="binding site" evidence="9">
    <location>
        <position position="408"/>
    </location>
    <ligand>
        <name>Zn(2+)</name>
        <dbReference type="ChEBI" id="CHEBI:29105"/>
        <label>1</label>
    </ligand>
</feature>
<dbReference type="RefSeq" id="XP_013769154.1">
    <property type="nucleotide sequence ID" value="XM_013913700.1"/>
</dbReference>
<evidence type="ECO:0000256" key="9">
    <source>
        <dbReference type="PIRSR" id="PIRSR623088-3"/>
    </source>
</evidence>
<dbReference type="InterPro" id="IPR040844">
    <property type="entry name" value="PDE4_UCR"/>
</dbReference>
<dbReference type="SMART" id="SM00471">
    <property type="entry name" value="HDc"/>
    <property type="match status" value="1"/>
</dbReference>
<feature type="binding site" evidence="8">
    <location>
        <begin position="404"/>
        <end position="408"/>
    </location>
    <ligand>
        <name>AMP</name>
        <dbReference type="ChEBI" id="CHEBI:456215"/>
    </ligand>
</feature>
<feature type="binding site" evidence="9">
    <location>
        <position position="444"/>
    </location>
    <ligand>
        <name>Zn(2+)</name>
        <dbReference type="ChEBI" id="CHEBI:29105"/>
        <label>1</label>
    </ligand>
</feature>
<feature type="binding site" evidence="8">
    <location>
        <position position="562"/>
    </location>
    <ligand>
        <name>AMP</name>
        <dbReference type="ChEBI" id="CHEBI:456215"/>
    </ligand>
</feature>
<dbReference type="EC" id="3.1.4.-" evidence="10"/>
<organism evidence="13 14">
    <name type="scientific">Pundamilia nyererei</name>
    <dbReference type="NCBI Taxonomy" id="303518"/>
    <lineage>
        <taxon>Eukaryota</taxon>
        <taxon>Metazoa</taxon>
        <taxon>Chordata</taxon>
        <taxon>Craniata</taxon>
        <taxon>Vertebrata</taxon>
        <taxon>Euteleostomi</taxon>
        <taxon>Actinopterygii</taxon>
        <taxon>Neopterygii</taxon>
        <taxon>Teleostei</taxon>
        <taxon>Neoteleostei</taxon>
        <taxon>Acanthomorphata</taxon>
        <taxon>Ovalentaria</taxon>
        <taxon>Cichlomorphae</taxon>
        <taxon>Cichliformes</taxon>
        <taxon>Cichlidae</taxon>
        <taxon>African cichlids</taxon>
        <taxon>Pseudocrenilabrinae</taxon>
        <taxon>Haplochromini</taxon>
        <taxon>Pundamilia</taxon>
    </lineage>
</organism>
<evidence type="ECO:0000313" key="14">
    <source>
        <dbReference type="RefSeq" id="XP_013769154.1"/>
    </source>
</evidence>
<evidence type="ECO:0000256" key="4">
    <source>
        <dbReference type="ARBA" id="ARBA00022801"/>
    </source>
</evidence>
<dbReference type="GeneID" id="102198928"/>
<sequence>MKKSRSVLSVTGEEGNDTDITGAGEKAESSRYSRSYTSGSTLGAELRRGRSRRLSPSLQVPCWLRPRDRTRSPEVLGNASRPTTLPLRIPPRISITQADSDSYEAENGVSPGHTPLGSQSPSLTLHTTFPQGQRRESFLYRSDSDYDMSPKTVSRNSSLASEGHTAEDFIVTPFAQVLASLRSVRSNFTILANVSTPTVKRSPLGGVCVSPRATLSDQQYQQLALDTLEELDWCLDQLETIQTHRSVSEMASNKFKRMLNRELSHLSEMSRSGNQVSEYISSTFMDKQNEVEIPSPTLKDKSMSHISGVRKLSHSSSLSSASMPRFGVNTDHEDELAKELEDLDKWSFNIFRVAEFSNDRPLSCIMYAIFQERELLKTFRIPVDTFVTYVMTLEDHYHGNVAYHNSLHAADVTQSTHVLLSTPALDAVFTDLEILAALFAAAIHDVDHPGVSNQFLINTNSELALMYNDESVLENHHLAVGFKLLHQENCDIFQNLTKRQRQSLRKLVIDMVLATDMSKHMTLLADLKTMVETKKVTSSGVLLLDHYTERIQVLRNMVHCADLSNPTKHLPLYRQWTERIMEEFFRQGDKERERGMEISAMCDKHTASVEKSQVGFIDYIVHPLWETWADLVHPDAQELLDTLEENREWYLNTMPQSPSPPPDRHLQHDRFQFEITIEDLEQNNHNHIHMRNSSGRSGRKAISDNNDEDFMQDGQVEANGEEQNHAEDDKDEQENHNSEQNGVQEEEEEEEEEEQEEKEAEEVQEEGQFEEEGAQTEEEEANDVAQEEETKGEEEAEEEEEEEEGEEGGEEKGDCEEGGETAYVEEEIDGEEVEDEREEDIENEEAEVEKEEALEQEEGDVEEDEGKEEEEGIVSPPGIKLDTFCLSG</sequence>
<feature type="region of interest" description="Disordered" evidence="11">
    <location>
        <begin position="1"/>
        <end position="55"/>
    </location>
</feature>
<feature type="binding site" evidence="9">
    <location>
        <position position="562"/>
    </location>
    <ligand>
        <name>Zn(2+)</name>
        <dbReference type="ChEBI" id="CHEBI:29105"/>
        <label>1</label>
    </ligand>
</feature>
<feature type="region of interest" description="Disordered" evidence="11">
    <location>
        <begin position="688"/>
        <end position="888"/>
    </location>
</feature>
<dbReference type="InterPro" id="IPR023174">
    <property type="entry name" value="PDEase_CS"/>
</dbReference>
<feature type="active site" description="Proton donor" evidence="7">
    <location>
        <position position="404"/>
    </location>
</feature>
<evidence type="ECO:0000256" key="1">
    <source>
        <dbReference type="ARBA" id="ARBA00004703"/>
    </source>
</evidence>
<dbReference type="InterPro" id="IPR002073">
    <property type="entry name" value="PDEase_catalytic_dom"/>
</dbReference>
<feature type="compositionally biased region" description="Low complexity" evidence="11">
    <location>
        <begin position="32"/>
        <end position="43"/>
    </location>
</feature>
<dbReference type="Pfam" id="PF00233">
    <property type="entry name" value="PDEase_I"/>
    <property type="match status" value="1"/>
</dbReference>
<keyword evidence="4 10" id="KW-0378">Hydrolase</keyword>
<dbReference type="GO" id="GO:0007165">
    <property type="term" value="P:signal transduction"/>
    <property type="evidence" value="ECO:0007669"/>
    <property type="project" value="InterPro"/>
</dbReference>
<feature type="compositionally biased region" description="Basic and acidic residues" evidence="11">
    <location>
        <begin position="722"/>
        <end position="737"/>
    </location>
</feature>
<dbReference type="InterPro" id="IPR003607">
    <property type="entry name" value="HD/PDEase_dom"/>
</dbReference>
<feature type="binding site" evidence="8">
    <location>
        <position position="445"/>
    </location>
    <ligand>
        <name>AMP</name>
        <dbReference type="ChEBI" id="CHEBI:456215"/>
    </ligand>
</feature>
<evidence type="ECO:0000256" key="2">
    <source>
        <dbReference type="ARBA" id="ARBA00009517"/>
    </source>
</evidence>
<evidence type="ECO:0000313" key="13">
    <source>
        <dbReference type="Proteomes" id="UP000695023"/>
    </source>
</evidence>
<feature type="compositionally biased region" description="Low complexity" evidence="11">
    <location>
        <begin position="81"/>
        <end position="93"/>
    </location>
</feature>
<dbReference type="PRINTS" id="PR00387">
    <property type="entry name" value="PDIESTERASE1"/>
</dbReference>
<dbReference type="Gene3D" id="1.10.1300.10">
    <property type="entry name" value="3'5'-cyclic nucleotide phosphodiesterase, catalytic domain"/>
    <property type="match status" value="1"/>
</dbReference>
<protein>
    <recommendedName>
        <fullName evidence="10">Phosphodiesterase</fullName>
        <ecNumber evidence="10">3.1.4.-</ecNumber>
    </recommendedName>
</protein>
<proteinExistence type="inferred from homology"/>
<feature type="domain" description="PDEase" evidence="12">
    <location>
        <begin position="328"/>
        <end position="657"/>
    </location>
</feature>
<comment type="pathway">
    <text evidence="1">Purine metabolism; 3',5'-cyclic AMP degradation; AMP from 3',5'-cyclic AMP: step 1/1.</text>
</comment>
<feature type="compositionally biased region" description="Acidic residues" evidence="11">
    <location>
        <begin position="744"/>
        <end position="872"/>
    </location>
</feature>
<feature type="binding site" evidence="8">
    <location>
        <position position="613"/>
    </location>
    <ligand>
        <name>AMP</name>
        <dbReference type="ChEBI" id="CHEBI:456215"/>
    </ligand>
</feature>
<dbReference type="InterPro" id="IPR023088">
    <property type="entry name" value="PDEase"/>
</dbReference>
<evidence type="ECO:0000256" key="6">
    <source>
        <dbReference type="ARBA" id="ARBA00033681"/>
    </source>
</evidence>
<accession>A0A9Y6MA55</accession>
<dbReference type="FunFam" id="1.10.1300.10:FF:000001">
    <property type="entry name" value="Phosphodiesterase"/>
    <property type="match status" value="1"/>
</dbReference>
<evidence type="ECO:0000259" key="12">
    <source>
        <dbReference type="PROSITE" id="PS51845"/>
    </source>
</evidence>
<reference evidence="14" key="1">
    <citation type="submission" date="2025-08" db="UniProtKB">
        <authorList>
            <consortium name="RefSeq"/>
        </authorList>
    </citation>
    <scope>IDENTIFICATION</scope>
</reference>
<comment type="catalytic activity">
    <reaction evidence="6">
        <text>3',5'-cyclic AMP + H2O = AMP + H(+)</text>
        <dbReference type="Rhea" id="RHEA:25277"/>
        <dbReference type="ChEBI" id="CHEBI:15377"/>
        <dbReference type="ChEBI" id="CHEBI:15378"/>
        <dbReference type="ChEBI" id="CHEBI:58165"/>
        <dbReference type="ChEBI" id="CHEBI:456215"/>
        <dbReference type="EC" id="3.1.4.53"/>
    </reaction>
    <physiologicalReaction direction="left-to-right" evidence="6">
        <dbReference type="Rhea" id="RHEA:25278"/>
    </physiologicalReaction>
</comment>
<keyword evidence="13" id="KW-1185">Reference proteome</keyword>
<keyword evidence="3 9" id="KW-0479">Metal-binding</keyword>
<evidence type="ECO:0000256" key="10">
    <source>
        <dbReference type="RuleBase" id="RU363067"/>
    </source>
</evidence>
<comment type="similarity">
    <text evidence="2">Belongs to the cyclic nucleotide phosphodiesterase family. PDE4 subfamily.</text>
</comment>
<dbReference type="PANTHER" id="PTHR11347">
    <property type="entry name" value="CYCLIC NUCLEOTIDE PHOSPHODIESTERASE"/>
    <property type="match status" value="1"/>
</dbReference>
<comment type="cofactor">
    <cofactor evidence="10">
        <name>a divalent metal cation</name>
        <dbReference type="ChEBI" id="CHEBI:60240"/>
    </cofactor>
    <text evidence="10">Binds 2 divalent metal cations per subunit. Site 1 may preferentially bind zinc ions, while site 2 has a preference for magnesium and/or manganese ions.</text>
</comment>
<feature type="binding site" evidence="9">
    <location>
        <position position="445"/>
    </location>
    <ligand>
        <name>Zn(2+)</name>
        <dbReference type="ChEBI" id="CHEBI:29105"/>
        <label>2</label>
    </ligand>
</feature>
<feature type="compositionally biased region" description="Polar residues" evidence="11">
    <location>
        <begin position="116"/>
        <end position="128"/>
    </location>
</feature>
<evidence type="ECO:0000256" key="8">
    <source>
        <dbReference type="PIRSR" id="PIRSR623088-2"/>
    </source>
</evidence>
<feature type="region of interest" description="Disordered" evidence="11">
    <location>
        <begin position="140"/>
        <end position="159"/>
    </location>
</feature>
<feature type="binding site" evidence="9">
    <location>
        <position position="445"/>
    </location>
    <ligand>
        <name>Zn(2+)</name>
        <dbReference type="ChEBI" id="CHEBI:29105"/>
        <label>1</label>
    </ligand>
</feature>
<dbReference type="Proteomes" id="UP000695023">
    <property type="component" value="Unplaced"/>
</dbReference>
<name>A0A9Y6MA55_9CICH</name>
<dbReference type="GO" id="GO:0046872">
    <property type="term" value="F:metal ion binding"/>
    <property type="evidence" value="ECO:0007669"/>
    <property type="project" value="UniProtKB-KW"/>
</dbReference>
<dbReference type="CDD" id="cd00077">
    <property type="entry name" value="HDc"/>
    <property type="match status" value="1"/>
</dbReference>
<evidence type="ECO:0000256" key="11">
    <source>
        <dbReference type="SAM" id="MobiDB-lite"/>
    </source>
</evidence>
<evidence type="ECO:0000256" key="3">
    <source>
        <dbReference type="ARBA" id="ARBA00022723"/>
    </source>
</evidence>
<dbReference type="PROSITE" id="PS00126">
    <property type="entry name" value="PDEASE_I_1"/>
    <property type="match status" value="1"/>
</dbReference>
<gene>
    <name evidence="14" type="primary">LOC102198928</name>
</gene>
<dbReference type="AlphaFoldDB" id="A0A9Y6MA55"/>
<feature type="region of interest" description="Disordered" evidence="11">
    <location>
        <begin position="70"/>
        <end position="128"/>
    </location>
</feature>
<dbReference type="SUPFAM" id="SSF109604">
    <property type="entry name" value="HD-domain/PDEase-like"/>
    <property type="match status" value="1"/>
</dbReference>
<evidence type="ECO:0000256" key="7">
    <source>
        <dbReference type="PIRSR" id="PIRSR623088-1"/>
    </source>
</evidence>
<dbReference type="GO" id="GO:0004115">
    <property type="term" value="F:3',5'-cyclic-AMP phosphodiesterase activity"/>
    <property type="evidence" value="ECO:0007669"/>
    <property type="project" value="UniProtKB-EC"/>
</dbReference>